<dbReference type="RefSeq" id="XP_018494849.1">
    <property type="nucleotide sequence ID" value="XM_018639333.1"/>
</dbReference>
<dbReference type="KEGG" id="goe:100906992"/>
<protein>
    <submittedName>
        <fullName evidence="2">Uncharacterized protein LOC100906992</fullName>
    </submittedName>
</protein>
<accession>A0AAJ7L5Z3</accession>
<proteinExistence type="predicted"/>
<name>A0AAJ7L5Z3_9ACAR</name>
<dbReference type="AlphaFoldDB" id="A0AAJ7L5Z3"/>
<organism evidence="1 2">
    <name type="scientific">Galendromus occidentalis</name>
    <name type="common">western predatory mite</name>
    <dbReference type="NCBI Taxonomy" id="34638"/>
    <lineage>
        <taxon>Eukaryota</taxon>
        <taxon>Metazoa</taxon>
        <taxon>Ecdysozoa</taxon>
        <taxon>Arthropoda</taxon>
        <taxon>Chelicerata</taxon>
        <taxon>Arachnida</taxon>
        <taxon>Acari</taxon>
        <taxon>Parasitiformes</taxon>
        <taxon>Mesostigmata</taxon>
        <taxon>Gamasina</taxon>
        <taxon>Phytoseioidea</taxon>
        <taxon>Phytoseiidae</taxon>
        <taxon>Typhlodrominae</taxon>
        <taxon>Galendromus</taxon>
    </lineage>
</organism>
<sequence length="186" mass="21219">MFEDSNYTKLTEAQLDPKSLNALDEFLGCELAGGGLRLRPILPGKTSEEDEVRPGYLVLAPVVMDEKKFYWPAIVEFSPGPDVHYVKDEEEKDGETGLSKKYYFVTLITVERKAFYGSWVDAESLKPFNWLSCPQACEASHINAATEVFEYVKQHVFMSLRDRILRLSFLAFVAISRAIRRQEVIV</sequence>
<dbReference type="Proteomes" id="UP000694867">
    <property type="component" value="Unplaced"/>
</dbReference>
<reference evidence="2" key="1">
    <citation type="submission" date="2025-08" db="UniProtKB">
        <authorList>
            <consortium name="RefSeq"/>
        </authorList>
    </citation>
    <scope>IDENTIFICATION</scope>
</reference>
<dbReference type="GeneID" id="100906992"/>
<evidence type="ECO:0000313" key="1">
    <source>
        <dbReference type="Proteomes" id="UP000694867"/>
    </source>
</evidence>
<evidence type="ECO:0000313" key="2">
    <source>
        <dbReference type="RefSeq" id="XP_018494849.1"/>
    </source>
</evidence>
<keyword evidence="1" id="KW-1185">Reference proteome</keyword>
<gene>
    <name evidence="2" type="primary">LOC100906992</name>
</gene>